<dbReference type="Proteomes" id="UP000050424">
    <property type="component" value="Unassembled WGS sequence"/>
</dbReference>
<keyword evidence="8" id="KW-1185">Reference proteome</keyword>
<evidence type="ECO:0000313" key="7">
    <source>
        <dbReference type="EMBL" id="KPM41170.1"/>
    </source>
</evidence>
<dbReference type="InterPro" id="IPR036188">
    <property type="entry name" value="FAD/NAD-bd_sf"/>
</dbReference>
<evidence type="ECO:0000313" key="8">
    <source>
        <dbReference type="Proteomes" id="UP000050424"/>
    </source>
</evidence>
<dbReference type="GO" id="GO:0003954">
    <property type="term" value="F:NADH dehydrogenase activity"/>
    <property type="evidence" value="ECO:0007669"/>
    <property type="project" value="InterPro"/>
</dbReference>
<keyword evidence="4" id="KW-0560">Oxidoreductase</keyword>
<dbReference type="STRING" id="78410.A0A0P7ATG5"/>
<dbReference type="Pfam" id="PF07992">
    <property type="entry name" value="Pyr_redox_2"/>
    <property type="match status" value="1"/>
</dbReference>
<sequence>MAHPLGTLFESAGIKFIQDTVEAIHPDEHTVDARSASGVASTQYGFDVDSLEAAIRLESHLEHLASLPPSPGRDTFVVCGGGFTGIELATELPGRFSKGDIRVILVEYADEVGPDLEPGPRPVIMKALKDIGVEVKLGSAVTEIDSKGVTSASGEYIETMTPVWTAGVRATPLTQQIPGAKDSLSRLHVD</sequence>
<dbReference type="PANTHER" id="PTHR43706:SF45">
    <property type="entry name" value="NADH DEHYDROGENASE-LIKE PROTEIN RV1812C"/>
    <property type="match status" value="1"/>
</dbReference>
<protein>
    <recommendedName>
        <fullName evidence="6">FAD/NAD(P)-binding domain-containing protein</fullName>
    </recommendedName>
</protein>
<dbReference type="InterPro" id="IPR023753">
    <property type="entry name" value="FAD/NAD-binding_dom"/>
</dbReference>
<dbReference type="InterPro" id="IPR045024">
    <property type="entry name" value="NDH-2"/>
</dbReference>
<dbReference type="AlphaFoldDB" id="A0A0P7ATG5"/>
<accession>A0A0P7ATG5</accession>
<evidence type="ECO:0000256" key="4">
    <source>
        <dbReference type="ARBA" id="ARBA00023002"/>
    </source>
</evidence>
<evidence type="ECO:0000256" key="5">
    <source>
        <dbReference type="ARBA" id="ARBA00023027"/>
    </source>
</evidence>
<keyword evidence="5" id="KW-0520">NAD</keyword>
<evidence type="ECO:0000256" key="3">
    <source>
        <dbReference type="ARBA" id="ARBA00022827"/>
    </source>
</evidence>
<keyword evidence="2" id="KW-0285">Flavoprotein</keyword>
<evidence type="ECO:0000259" key="6">
    <source>
        <dbReference type="Pfam" id="PF07992"/>
    </source>
</evidence>
<proteinExistence type="inferred from homology"/>
<organism evidence="7 8">
    <name type="scientific">Neonectria ditissima</name>
    <dbReference type="NCBI Taxonomy" id="78410"/>
    <lineage>
        <taxon>Eukaryota</taxon>
        <taxon>Fungi</taxon>
        <taxon>Dikarya</taxon>
        <taxon>Ascomycota</taxon>
        <taxon>Pezizomycotina</taxon>
        <taxon>Sordariomycetes</taxon>
        <taxon>Hypocreomycetidae</taxon>
        <taxon>Hypocreales</taxon>
        <taxon>Nectriaceae</taxon>
        <taxon>Neonectria</taxon>
    </lineage>
</organism>
<dbReference type="PANTHER" id="PTHR43706">
    <property type="entry name" value="NADH DEHYDROGENASE"/>
    <property type="match status" value="1"/>
</dbReference>
<evidence type="ECO:0000256" key="1">
    <source>
        <dbReference type="ARBA" id="ARBA00005272"/>
    </source>
</evidence>
<name>A0A0P7ATG5_9HYPO</name>
<dbReference type="Gene3D" id="3.50.50.100">
    <property type="match status" value="1"/>
</dbReference>
<reference evidence="7 8" key="1">
    <citation type="submission" date="2015-09" db="EMBL/GenBank/DDBJ databases">
        <title>Draft genome of a European isolate of the apple canker pathogen Neonectria ditissima.</title>
        <authorList>
            <person name="Gomez-Cortecero A."/>
            <person name="Harrison R.J."/>
            <person name="Armitage A.D."/>
        </authorList>
    </citation>
    <scope>NUCLEOTIDE SEQUENCE [LARGE SCALE GENOMIC DNA]</scope>
    <source>
        <strain evidence="7 8">R09/05</strain>
    </source>
</reference>
<dbReference type="EMBL" id="LKCW01000070">
    <property type="protein sequence ID" value="KPM41170.1"/>
    <property type="molecule type" value="Genomic_DNA"/>
</dbReference>
<gene>
    <name evidence="7" type="ORF">AK830_g5394</name>
</gene>
<dbReference type="SUPFAM" id="SSF51905">
    <property type="entry name" value="FAD/NAD(P)-binding domain"/>
    <property type="match status" value="1"/>
</dbReference>
<comment type="similarity">
    <text evidence="1">Belongs to the NADH dehydrogenase family.</text>
</comment>
<comment type="caution">
    <text evidence="7">The sequence shown here is derived from an EMBL/GenBank/DDBJ whole genome shotgun (WGS) entry which is preliminary data.</text>
</comment>
<keyword evidence="3" id="KW-0274">FAD</keyword>
<dbReference type="OrthoDB" id="5376590at2759"/>
<feature type="domain" description="FAD/NAD(P)-binding" evidence="6">
    <location>
        <begin position="43"/>
        <end position="174"/>
    </location>
</feature>
<evidence type="ECO:0000256" key="2">
    <source>
        <dbReference type="ARBA" id="ARBA00022630"/>
    </source>
</evidence>